<accession>A0A9E2BEW6</accession>
<dbReference type="PANTHER" id="PTHR33295:SF8">
    <property type="entry name" value="AAA+ ATPASE DOMAIN-CONTAINING PROTEIN"/>
    <property type="match status" value="1"/>
</dbReference>
<evidence type="ECO:0000259" key="1">
    <source>
        <dbReference type="Pfam" id="PF13173"/>
    </source>
</evidence>
<proteinExistence type="predicted"/>
<evidence type="ECO:0000313" key="4">
    <source>
        <dbReference type="Proteomes" id="UP000811545"/>
    </source>
</evidence>
<evidence type="ECO:0008006" key="5">
    <source>
        <dbReference type="Google" id="ProtNLM"/>
    </source>
</evidence>
<dbReference type="InterPro" id="IPR041682">
    <property type="entry name" value="AAA_14"/>
</dbReference>
<feature type="domain" description="AAA" evidence="1">
    <location>
        <begin position="33"/>
        <end position="168"/>
    </location>
</feature>
<dbReference type="SUPFAM" id="SSF52540">
    <property type="entry name" value="P-loop containing nucleoside triphosphate hydrolases"/>
    <property type="match status" value="1"/>
</dbReference>
<dbReference type="InterPro" id="IPR025420">
    <property type="entry name" value="DUF4143"/>
</dbReference>
<evidence type="ECO:0000259" key="2">
    <source>
        <dbReference type="Pfam" id="PF13635"/>
    </source>
</evidence>
<dbReference type="Pfam" id="PF13635">
    <property type="entry name" value="DUF4143"/>
    <property type="match status" value="1"/>
</dbReference>
<evidence type="ECO:0000313" key="3">
    <source>
        <dbReference type="EMBL" id="MBT9144348.1"/>
    </source>
</evidence>
<reference evidence="3 4" key="1">
    <citation type="journal article" date="2021" name="bioRxiv">
        <title>Unique metabolic strategies in Hadean analogues reveal hints for primordial physiology.</title>
        <authorList>
            <person name="Nobu M.K."/>
            <person name="Nakai R."/>
            <person name="Tamazawa S."/>
            <person name="Mori H."/>
            <person name="Toyoda A."/>
            <person name="Ijiri A."/>
            <person name="Suzuki S."/>
            <person name="Kurokawa K."/>
            <person name="Kamagata Y."/>
            <person name="Tamaki H."/>
        </authorList>
    </citation>
    <scope>NUCLEOTIDE SEQUENCE [LARGE SCALE GENOMIC DNA]</scope>
    <source>
        <strain evidence="3">BS525</strain>
    </source>
</reference>
<protein>
    <recommendedName>
        <fullName evidence="5">ATP-binding protein</fullName>
    </recommendedName>
</protein>
<dbReference type="InterPro" id="IPR027417">
    <property type="entry name" value="P-loop_NTPase"/>
</dbReference>
<dbReference type="PANTHER" id="PTHR33295">
    <property type="entry name" value="ATPASE"/>
    <property type="match status" value="1"/>
</dbReference>
<dbReference type="EMBL" id="QLTW01000005">
    <property type="protein sequence ID" value="MBT9144348.1"/>
    <property type="molecule type" value="Genomic_DNA"/>
</dbReference>
<gene>
    <name evidence="3" type="ORF">DDT42_00183</name>
</gene>
<name>A0A9E2BEW6_PSYF1</name>
<dbReference type="Gene3D" id="3.40.50.300">
    <property type="entry name" value="P-loop containing nucleotide triphosphate hydrolases"/>
    <property type="match status" value="1"/>
</dbReference>
<organism evidence="3 4">
    <name type="scientific">Psychracetigena formicireducens</name>
    <dbReference type="NCBI Taxonomy" id="2986056"/>
    <lineage>
        <taxon>Bacteria</taxon>
        <taxon>Bacillati</taxon>
        <taxon>Candidatus Lithacetigenota</taxon>
        <taxon>Candidatus Psychracetigena</taxon>
    </lineage>
</organism>
<sequence length="437" mass="52233">MNKNLIKEIIREFQETELPQLIQRETVIPLTSNKIVVLIGPRRSGKTYLLFSLMKNLIEEGFSKEQLIYISFDNPLLMPFESKDINLIIEAYREMYPEYVNKVNYIFLDEIQNVKEWELAVRFIHDTRKFKIFLTGSSSKLLSKEIATQLRGRAIGFQLFPFSFKELLKANNIKTDRHLFYSQERYQVIKHLEEYFKTGGFPEVVLEDNTDLKIRILKEYIETMFFRDLIERYRVKNQVLLRELMRFLATNIANIFSLNSFYRFIKGTHPHTPRTLLNYLTYLEDIGFFYFIKKFSYSLKEQTRTLRKCYIVDNGIYHVYGFKFSENKGKILENTVFLELKNQQAKNPLMEIFYWQDNQKREVDFVVKEGKEVKTLIQVSDNLDNIKTREREINSLLKASEELRCNQLLVITSDTEADEKIKGKEMRFLPLWKWLLS</sequence>
<dbReference type="Proteomes" id="UP000811545">
    <property type="component" value="Unassembled WGS sequence"/>
</dbReference>
<dbReference type="Pfam" id="PF13173">
    <property type="entry name" value="AAA_14"/>
    <property type="match status" value="1"/>
</dbReference>
<feature type="domain" description="DUF4143" evidence="2">
    <location>
        <begin position="227"/>
        <end position="379"/>
    </location>
</feature>
<comment type="caution">
    <text evidence="3">The sequence shown here is derived from an EMBL/GenBank/DDBJ whole genome shotgun (WGS) entry which is preliminary data.</text>
</comment>
<dbReference type="AlphaFoldDB" id="A0A9E2BEW6"/>